<dbReference type="FunFam" id="2.10.110.30:FF:000001">
    <property type="entry name" value="E3 ubiquitin-protein ligase UBR2 isoform 1"/>
    <property type="match status" value="1"/>
</dbReference>
<dbReference type="Pfam" id="PF22960">
    <property type="entry name" value="WHD_UBR1"/>
    <property type="match status" value="1"/>
</dbReference>
<keyword evidence="5 10" id="KW-0863">Zinc-finger</keyword>
<name>A0A7R8CRK3_LEPSM</name>
<dbReference type="InterPro" id="IPR055194">
    <property type="entry name" value="UBR1-like_WH"/>
</dbReference>
<evidence type="ECO:0000256" key="7">
    <source>
        <dbReference type="ARBA" id="ARBA00022833"/>
    </source>
</evidence>
<evidence type="ECO:0000256" key="8">
    <source>
        <dbReference type="ARBA" id="ARBA00046341"/>
    </source>
</evidence>
<dbReference type="SUPFAM" id="SSF46785">
    <property type="entry name" value="Winged helix' DNA-binding domain"/>
    <property type="match status" value="1"/>
</dbReference>
<keyword evidence="13" id="KW-1185">Reference proteome</keyword>
<dbReference type="InterPro" id="IPR044046">
    <property type="entry name" value="E3_ligase_UBR-like_C"/>
</dbReference>
<dbReference type="InterPro" id="IPR003126">
    <property type="entry name" value="Znf_UBR"/>
</dbReference>
<evidence type="ECO:0000256" key="10">
    <source>
        <dbReference type="RuleBase" id="RU366018"/>
    </source>
</evidence>
<dbReference type="GO" id="GO:0016567">
    <property type="term" value="P:protein ubiquitination"/>
    <property type="evidence" value="ECO:0007669"/>
    <property type="project" value="UniProtKB-UniRule"/>
</dbReference>
<keyword evidence="3 10" id="KW-0808">Transferase</keyword>
<feature type="zinc finger region" description="UBR-type" evidence="9">
    <location>
        <begin position="229"/>
        <end position="300"/>
    </location>
</feature>
<accession>A0A7R8CRK3</accession>
<dbReference type="PROSITE" id="PS51157">
    <property type="entry name" value="ZF_UBR"/>
    <property type="match status" value="1"/>
</dbReference>
<dbReference type="CDD" id="cd19672">
    <property type="entry name" value="UBR-box_UBR1_like"/>
    <property type="match status" value="1"/>
</dbReference>
<dbReference type="SMART" id="SM00396">
    <property type="entry name" value="ZnF_UBR1"/>
    <property type="match status" value="1"/>
</dbReference>
<dbReference type="InterPro" id="IPR036390">
    <property type="entry name" value="WH_DNA-bd_sf"/>
</dbReference>
<organism evidence="12 13">
    <name type="scientific">Lepeophtheirus salmonis</name>
    <name type="common">Salmon louse</name>
    <name type="synonym">Caligus salmonis</name>
    <dbReference type="NCBI Taxonomy" id="72036"/>
    <lineage>
        <taxon>Eukaryota</taxon>
        <taxon>Metazoa</taxon>
        <taxon>Ecdysozoa</taxon>
        <taxon>Arthropoda</taxon>
        <taxon>Crustacea</taxon>
        <taxon>Multicrustacea</taxon>
        <taxon>Hexanauplia</taxon>
        <taxon>Copepoda</taxon>
        <taxon>Siphonostomatoida</taxon>
        <taxon>Caligidae</taxon>
        <taxon>Lepeophtheirus</taxon>
    </lineage>
</organism>
<dbReference type="Pfam" id="PF18995">
    <property type="entry name" value="PRT6_C"/>
    <property type="match status" value="1"/>
</dbReference>
<dbReference type="GO" id="GO:0071596">
    <property type="term" value="P:ubiquitin-dependent protein catabolic process via the N-end rule pathway"/>
    <property type="evidence" value="ECO:0007669"/>
    <property type="project" value="UniProtKB-UniRule"/>
</dbReference>
<dbReference type="GO" id="GO:0005737">
    <property type="term" value="C:cytoplasm"/>
    <property type="evidence" value="ECO:0007669"/>
    <property type="project" value="TreeGrafter"/>
</dbReference>
<proteinExistence type="inferred from homology"/>
<evidence type="ECO:0000256" key="6">
    <source>
        <dbReference type="ARBA" id="ARBA00022786"/>
    </source>
</evidence>
<evidence type="ECO:0000259" key="11">
    <source>
        <dbReference type="PROSITE" id="PS51157"/>
    </source>
</evidence>
<dbReference type="InterPro" id="IPR014719">
    <property type="entry name" value="Ribosomal_bL12_C/ClpS-like"/>
</dbReference>
<dbReference type="GO" id="GO:0000151">
    <property type="term" value="C:ubiquitin ligase complex"/>
    <property type="evidence" value="ECO:0007669"/>
    <property type="project" value="TreeGrafter"/>
</dbReference>
<protein>
    <recommendedName>
        <fullName evidence="10">E3 ubiquitin-protein ligase</fullName>
        <ecNumber evidence="10">2.3.2.27</ecNumber>
    </recommendedName>
</protein>
<dbReference type="PANTHER" id="PTHR21497:SF24">
    <property type="entry name" value="E3 UBIQUITIN-PROTEIN LIGASE UBR1"/>
    <property type="match status" value="1"/>
</dbReference>
<evidence type="ECO:0000313" key="13">
    <source>
        <dbReference type="Proteomes" id="UP000675881"/>
    </source>
</evidence>
<keyword evidence="4 10" id="KW-0479">Metal-binding</keyword>
<dbReference type="GO" id="GO:0008270">
    <property type="term" value="F:zinc ion binding"/>
    <property type="evidence" value="ECO:0007669"/>
    <property type="project" value="UniProtKB-UniRule"/>
</dbReference>
<dbReference type="UniPathway" id="UPA00143"/>
<dbReference type="EMBL" id="HG994582">
    <property type="protein sequence ID" value="CAF2906110.1"/>
    <property type="molecule type" value="Genomic_DNA"/>
</dbReference>
<dbReference type="Gene3D" id="2.10.110.30">
    <property type="match status" value="1"/>
</dbReference>
<gene>
    <name evidence="12" type="ORF">LSAA_7027</name>
</gene>
<reference evidence="12" key="1">
    <citation type="submission" date="2021-02" db="EMBL/GenBank/DDBJ databases">
        <authorList>
            <person name="Bekaert M."/>
        </authorList>
    </citation>
    <scope>NUCLEOTIDE SEQUENCE</scope>
    <source>
        <strain evidence="12">IoA-00</strain>
    </source>
</reference>
<dbReference type="SUPFAM" id="SSF54736">
    <property type="entry name" value="ClpS-like"/>
    <property type="match status" value="1"/>
</dbReference>
<comment type="pathway">
    <text evidence="2 10">Protein modification; protein ubiquitination.</text>
</comment>
<comment type="similarity">
    <text evidence="8 10">Belongs to the E3 ubiquitin-protein ligase UBR1-like family.</text>
</comment>
<sequence length="1875" mass="215195">MSLIPKRMQQEYSGNYYNQELNFSKRSTTTLQKMFQTQNSTTSGAQSPSYSTFKETLALPSNSTKKSKGKKKKSICILHNFLGLKLRERTFDFFLSSEMGSIEHGAFTKMDEDHKWVYYDDSVHLTDFWNGLINSGHPDNPLEEWKCFSRSSSPEKDLHLLSNPFFDYWRIQVPRLLSPNRGKNCLNQTFDEEEIAKLLIQPLEAFIADSYDNSKEFFEELSQYDCPPSACGHTFLRTEPTYSCRDCGYDQTCVLCNSCFENSIHKNHRYRVNTSNGEGYCDCGDEEAFKEGAICDIHLKYKEKEISHKEVLEKIPIDFRNRTKELFRQIFFYIFKAAQCRVKDNDFSVGVKEKQTWPELEYVFKYSNYCVVLLNDNAHSYNYVTKAIRENLGPGCSNKMASDITAYVDKHGRGILKVGNYRECVALCSRFDSKFNALSEFEQNVRCRVLPTCMIAHQNFITRLLHWLNETLIPKCIVFRAILSEVIFYTDKPLNLILSKGRKCDSICNAILVSDTDVWKEIRALWKNLISSGIMMDFESKKTLAKIYSKNYSEIMESFVADNQEIEHSITTLSIQIYAVPSLVQQLLEEDNIFYKIIQCFYDQMKNYIDIGSNGKDELNLQFWQGDDMSAFERSQNIPTDLSLILGLLPPKISEKTRQNFLAGMEILTECLGLNPLTRQVHSHTEFENLDLERPYKITAFFTEIMDHISKWCKQDKGILVGVVNILLEKCFRNEDGDNYIVKSVSLPFQEKTYEIMDYNVSSMPVSVHLPIHRFLSKVIVGFGHFLSPGLVSKVKQRIENKGTLIHLINPVLNSIVMLSQIHAGMWKRNGSAAEALTYIYLLPRALQCPKKDDLIIVQLAASLASDPGLIIMSLMQRFRAVSWANGDLDKIEKKCPDFYEKNNDLIDEFLSFILAIVCERQIISSTIESDELKFRIIQLMCIGPMKHSSIINLIGCDKDIDSIIKNVADIKKDGSKMLYHIKEEFLSSYNPFYFFYSKEQRSKAMENISKLHKKNNKYSFCPPPVLPPFPPLFEGLRYVLRSLPIINMLKVNFERGSGNLNLNCKHIHKLLFLIDVGVQDDVREGIPRFVEMVEKINLITLLRDKMKEWNELKDIFNFIIDNLSKARRDLLGVKEEESSAMDVSSSPIENDKKRGEKMAAMRKAKLMAQMNQMQKRFALENARDLVEMDISNENDVDMEDTRDVEYKNCIAVGVNRGVPRTVDKMYTCILCQENQKLFSQSTGSADALIMASYIQKSSVLSGDLNTHKFTPSKCFQDYLPSDLSIGPAIVSCGHTMHAHCYQKFFSTLICKERERRIRRMINYDVSHNEYLCPICERLSNSVLPVVPPISTFIPLLKSSSENLHTWVKRMKNILSNKQFDNNDEQKEESESLSAAHSSLNDAILSLKLKCTSSEHSTPNMEMPLMPTPLNDMCNAFAMAVFIKSLGSDPHEGDHRVLQMLFQGLAYSIQLMDARSEMHLDISEREIETLRSLVRLCVSFPMTTSSPSSQRRPMHKFFRSNVILLFSFILEPNDKTHTYNKSFLDIDAIEMLVFIIVGYSSFIFGEEDNQYHLGAQDFNILHLIFLVHLSQIATSIASLPRESFEENEEDDDDHVAQQFIERFGNGHKLPQTRGAATFLKKKSLRFLRCATLFFHLYTDIPRGNSLYSYKELTRYMGLPGTLSELLHHSDRNEVLDNLVLAAKHKTNIISYPSQPRQLIKLPKNYSTLLNDVIHYKCPSSANGEWKLPVLCLICGAIVCQFSHCCESVLDGRTVGGCTSHARKCSADVGIFLNIGECLITLIVDGERGAFLSAPYVDEYGEYDDELRRGAPLFLDEEKYADLNKMWLNNSTSDKICRCYDQEVLTINSDWHTLVR</sequence>
<dbReference type="GO" id="GO:0061630">
    <property type="term" value="F:ubiquitin protein ligase activity"/>
    <property type="evidence" value="ECO:0007669"/>
    <property type="project" value="UniProtKB-UniRule"/>
</dbReference>
<evidence type="ECO:0000256" key="4">
    <source>
        <dbReference type="ARBA" id="ARBA00022723"/>
    </source>
</evidence>
<feature type="domain" description="UBR-type" evidence="11">
    <location>
        <begin position="229"/>
        <end position="300"/>
    </location>
</feature>
<comment type="catalytic activity">
    <reaction evidence="1 10">
        <text>S-ubiquitinyl-[E2 ubiquitin-conjugating enzyme]-L-cysteine + [acceptor protein]-L-lysine = [E2 ubiquitin-conjugating enzyme]-L-cysteine + N(6)-ubiquitinyl-[acceptor protein]-L-lysine.</text>
        <dbReference type="EC" id="2.3.2.27"/>
    </reaction>
</comment>
<dbReference type="Pfam" id="PF02207">
    <property type="entry name" value="zf-UBR"/>
    <property type="match status" value="1"/>
</dbReference>
<keyword evidence="6 10" id="KW-0833">Ubl conjugation pathway</keyword>
<dbReference type="Pfam" id="PF02617">
    <property type="entry name" value="ClpS"/>
    <property type="match status" value="1"/>
</dbReference>
<dbReference type="PANTHER" id="PTHR21497">
    <property type="entry name" value="UBIQUITIN LIGASE E3 ALPHA-RELATED"/>
    <property type="match status" value="1"/>
</dbReference>
<dbReference type="InterPro" id="IPR039164">
    <property type="entry name" value="UBR1-like"/>
</dbReference>
<evidence type="ECO:0000313" key="12">
    <source>
        <dbReference type="EMBL" id="CAF2906110.1"/>
    </source>
</evidence>
<dbReference type="Gene3D" id="1.10.10.2670">
    <property type="entry name" value="E3 ubiquitin-protein ligase"/>
    <property type="match status" value="1"/>
</dbReference>
<dbReference type="EC" id="2.3.2.27" evidence="10"/>
<evidence type="ECO:0000256" key="2">
    <source>
        <dbReference type="ARBA" id="ARBA00004906"/>
    </source>
</evidence>
<evidence type="ECO:0000256" key="3">
    <source>
        <dbReference type="ARBA" id="ARBA00022679"/>
    </source>
</evidence>
<dbReference type="Gene3D" id="3.30.1390.10">
    <property type="match status" value="1"/>
</dbReference>
<evidence type="ECO:0000256" key="1">
    <source>
        <dbReference type="ARBA" id="ARBA00000900"/>
    </source>
</evidence>
<dbReference type="Proteomes" id="UP000675881">
    <property type="component" value="Chromosome 3"/>
</dbReference>
<dbReference type="InterPro" id="IPR042065">
    <property type="entry name" value="E3_ELL-like"/>
</dbReference>
<dbReference type="OrthoDB" id="26387at2759"/>
<dbReference type="InterPro" id="IPR003769">
    <property type="entry name" value="ClpS_core"/>
</dbReference>
<evidence type="ECO:0000256" key="9">
    <source>
        <dbReference type="PROSITE-ProRule" id="PRU00508"/>
    </source>
</evidence>
<comment type="function">
    <text evidence="10">Ubiquitin ligase protein which is a component of the N-end rule pathway. Recognizes and binds to proteins bearing specific N-terminal residues that are destabilizing according to the N-end rule, leading to their ubiquitination and subsequent degradation.</text>
</comment>
<keyword evidence="7 10" id="KW-0862">Zinc</keyword>
<evidence type="ECO:0000256" key="5">
    <source>
        <dbReference type="ARBA" id="ARBA00022771"/>
    </source>
</evidence>